<dbReference type="HOGENOM" id="CLU_009486_2_0_1"/>
<evidence type="ECO:0000313" key="4">
    <source>
        <dbReference type="EMBL" id="KIW04088.1"/>
    </source>
</evidence>
<dbReference type="RefSeq" id="XP_016213957.1">
    <property type="nucleotide sequence ID" value="XM_016358339.1"/>
</dbReference>
<evidence type="ECO:0000256" key="1">
    <source>
        <dbReference type="ARBA" id="ARBA00023054"/>
    </source>
</evidence>
<dbReference type="InterPro" id="IPR009449">
    <property type="entry name" value="Sec2_N"/>
</dbReference>
<feature type="region of interest" description="Disordered" evidence="2">
    <location>
        <begin position="229"/>
        <end position="251"/>
    </location>
</feature>
<dbReference type="InParanoid" id="A0A0D2ABC0"/>
<dbReference type="CDD" id="cd06503">
    <property type="entry name" value="ATP-synt_Fo_b"/>
    <property type="match status" value="1"/>
</dbReference>
<dbReference type="CDD" id="cd21044">
    <property type="entry name" value="Rab11BD_RAB3IP_like"/>
    <property type="match status" value="1"/>
</dbReference>
<dbReference type="GO" id="GO:0070319">
    <property type="term" value="C:Golgi to plasma membrane transport vesicle"/>
    <property type="evidence" value="ECO:0007669"/>
    <property type="project" value="TreeGrafter"/>
</dbReference>
<accession>A0A0D2ABC0</accession>
<feature type="compositionally biased region" description="Polar residues" evidence="2">
    <location>
        <begin position="589"/>
        <end position="599"/>
    </location>
</feature>
<dbReference type="AlphaFoldDB" id="A0A0D2ABC0"/>
<dbReference type="Gene3D" id="6.10.140.910">
    <property type="match status" value="1"/>
</dbReference>
<dbReference type="VEuPathDB" id="FungiDB:PV09_04905"/>
<feature type="compositionally biased region" description="Polar residues" evidence="2">
    <location>
        <begin position="621"/>
        <end position="630"/>
    </location>
</feature>
<dbReference type="EMBL" id="KN847542">
    <property type="protein sequence ID" value="KIW04088.1"/>
    <property type="molecule type" value="Genomic_DNA"/>
</dbReference>
<dbReference type="Proteomes" id="UP000053259">
    <property type="component" value="Unassembled WGS sequence"/>
</dbReference>
<keyword evidence="1" id="KW-0175">Coiled coil</keyword>
<gene>
    <name evidence="4" type="ORF">PV09_04905</name>
</gene>
<dbReference type="PANTHER" id="PTHR14430:SF0">
    <property type="entry name" value="SEC2P DOMAIN-CONTAINING PROTEIN"/>
    <property type="match status" value="1"/>
</dbReference>
<reference evidence="4 5" key="1">
    <citation type="submission" date="2015-01" db="EMBL/GenBank/DDBJ databases">
        <title>The Genome Sequence of Ochroconis gallopava CBS43764.</title>
        <authorList>
            <consortium name="The Broad Institute Genomics Platform"/>
            <person name="Cuomo C."/>
            <person name="de Hoog S."/>
            <person name="Gorbushina A."/>
            <person name="Stielow B."/>
            <person name="Teixiera M."/>
            <person name="Abouelleil A."/>
            <person name="Chapman S.B."/>
            <person name="Priest M."/>
            <person name="Young S.K."/>
            <person name="Wortman J."/>
            <person name="Nusbaum C."/>
            <person name="Birren B."/>
        </authorList>
    </citation>
    <scope>NUCLEOTIDE SEQUENCE [LARGE SCALE GENOMIC DNA]</scope>
    <source>
        <strain evidence="4 5">CBS 43764</strain>
    </source>
</reference>
<dbReference type="SUPFAM" id="SSF144284">
    <property type="entry name" value="Sec2 N-terminal region"/>
    <property type="match status" value="1"/>
</dbReference>
<feature type="compositionally biased region" description="Basic and acidic residues" evidence="2">
    <location>
        <begin position="537"/>
        <end position="549"/>
    </location>
</feature>
<organism evidence="4 5">
    <name type="scientific">Verruconis gallopava</name>
    <dbReference type="NCBI Taxonomy" id="253628"/>
    <lineage>
        <taxon>Eukaryota</taxon>
        <taxon>Fungi</taxon>
        <taxon>Dikarya</taxon>
        <taxon>Ascomycota</taxon>
        <taxon>Pezizomycotina</taxon>
        <taxon>Dothideomycetes</taxon>
        <taxon>Pleosporomycetidae</taxon>
        <taxon>Venturiales</taxon>
        <taxon>Sympoventuriaceae</taxon>
        <taxon>Verruconis</taxon>
    </lineage>
</organism>
<feature type="compositionally biased region" description="Low complexity" evidence="2">
    <location>
        <begin position="23"/>
        <end position="40"/>
    </location>
</feature>
<evidence type="ECO:0000313" key="5">
    <source>
        <dbReference type="Proteomes" id="UP000053259"/>
    </source>
</evidence>
<dbReference type="GO" id="GO:0005085">
    <property type="term" value="F:guanyl-nucleotide exchange factor activity"/>
    <property type="evidence" value="ECO:0007669"/>
    <property type="project" value="InterPro"/>
</dbReference>
<evidence type="ECO:0000259" key="3">
    <source>
        <dbReference type="Pfam" id="PF06428"/>
    </source>
</evidence>
<dbReference type="GO" id="GO:0051286">
    <property type="term" value="C:cell tip"/>
    <property type="evidence" value="ECO:0007669"/>
    <property type="project" value="TreeGrafter"/>
</dbReference>
<feature type="compositionally biased region" description="Polar residues" evidence="2">
    <location>
        <begin position="652"/>
        <end position="661"/>
    </location>
</feature>
<dbReference type="GO" id="GO:0006887">
    <property type="term" value="P:exocytosis"/>
    <property type="evidence" value="ECO:0007669"/>
    <property type="project" value="TreeGrafter"/>
</dbReference>
<evidence type="ECO:0000256" key="2">
    <source>
        <dbReference type="SAM" id="MobiDB-lite"/>
    </source>
</evidence>
<sequence>MAAVAPPPSVPQHLFRSDSEGMNTLPNPRSTTPSTPLSRSDSATSGHHPDLNDEIAMLSAKLVKAINFQTSLDDQLHSAREELERARRVIAELEAAKKQHEEAIRVGSLVRKEEVEKIKAQLYKELDAARNERSEMMKEKEKAIQALEREQAKRAAAEKSRKEMEQELENLTSALFEEANGMVADARKETEASEKRNESLRNQLNDAEVLLRSHQEQLQDLKAVVEKISSERDENESNVQTSTAPSTPGMAPHDKMSRLFESANLTPVTPGIDDIQPDQPLKFSHLITPVMRYDLSAFEDFKNLIKAAAKATPAPSRVASGSFGSVNVLGLERSDSTKSSKASSPAAPVFPTVLSSPKMRDFSSSVPQLKDTPVYKRALAEDIEPTMRLDSAPGVGWMAKRTILNSMTAGTLVVEPMPTPMSRFRGPVNACALCGENRKTEPYQRKLCFRVTETEDAQRYPLCDYCLGRVRMSCDYIAFLRMIRDGHWRADSDEEIKAAWDESVKLRERMFWQRLGGGVLPAYMQNKENLRSPTFEHASESGRNSEEAQRTPPQLPPRLPPRNSEDDPFQSEKATKRVSIGEAVVANNDGHSAATSTLTAEEEKRIEEQAAQQLQDEARHSYTSKSSGSETVREVDEQDENASTPAKDVQRLSLTIPGSFQ</sequence>
<protein>
    <recommendedName>
        <fullName evidence="3">GDP/GTP exchange factor Sec2 N-terminal domain-containing protein</fullName>
    </recommendedName>
</protein>
<proteinExistence type="predicted"/>
<keyword evidence="5" id="KW-1185">Reference proteome</keyword>
<feature type="region of interest" description="Disordered" evidence="2">
    <location>
        <begin position="533"/>
        <end position="661"/>
    </location>
</feature>
<dbReference type="GeneID" id="27312878"/>
<feature type="domain" description="GDP/GTP exchange factor Sec2 N-terminal" evidence="3">
    <location>
        <begin position="135"/>
        <end position="228"/>
    </location>
</feature>
<dbReference type="STRING" id="253628.A0A0D2ABC0"/>
<dbReference type="Pfam" id="PF06428">
    <property type="entry name" value="Sec2p"/>
    <property type="match status" value="1"/>
</dbReference>
<dbReference type="OrthoDB" id="1748564at2759"/>
<feature type="region of interest" description="Disordered" evidence="2">
    <location>
        <begin position="1"/>
        <end position="52"/>
    </location>
</feature>
<name>A0A0D2ABC0_9PEZI</name>
<dbReference type="PANTHER" id="PTHR14430">
    <property type="entry name" value="RABIN3-RELATED"/>
    <property type="match status" value="1"/>
</dbReference>
<feature type="compositionally biased region" description="Pro residues" evidence="2">
    <location>
        <begin position="1"/>
        <end position="10"/>
    </location>
</feature>
<feature type="compositionally biased region" description="Polar residues" evidence="2">
    <location>
        <begin position="237"/>
        <end position="246"/>
    </location>
</feature>
<dbReference type="Pfam" id="PF25555">
    <property type="entry name" value="RAB3A-like_C"/>
    <property type="match status" value="1"/>
</dbReference>
<dbReference type="InterPro" id="IPR040351">
    <property type="entry name" value="RAB3IL/RAB3IP/Sec2"/>
</dbReference>